<organism evidence="6 7">
    <name type="scientific">Rhodosorus marinus</name>
    <dbReference type="NCBI Taxonomy" id="101924"/>
    <lineage>
        <taxon>Eukaryota</taxon>
        <taxon>Rhodophyta</taxon>
        <taxon>Stylonematophyceae</taxon>
        <taxon>Stylonematales</taxon>
        <taxon>Stylonemataceae</taxon>
        <taxon>Rhodosorus</taxon>
    </lineage>
</organism>
<evidence type="ECO:0000313" key="7">
    <source>
        <dbReference type="Proteomes" id="UP001157974"/>
    </source>
</evidence>
<keyword evidence="3" id="KW-0411">Iron-sulfur</keyword>
<evidence type="ECO:0000313" key="6">
    <source>
        <dbReference type="EMBL" id="KAJ8902296.1"/>
    </source>
</evidence>
<feature type="domain" description="Glutaredoxin" evidence="5">
    <location>
        <begin position="129"/>
        <end position="193"/>
    </location>
</feature>
<keyword evidence="1" id="KW-0479">Metal-binding</keyword>
<dbReference type="Pfam" id="PF00462">
    <property type="entry name" value="Glutaredoxin"/>
    <property type="match status" value="2"/>
</dbReference>
<comment type="caution">
    <text evidence="6">The sequence shown here is derived from an EMBL/GenBank/DDBJ whole genome shotgun (WGS) entry which is preliminary data.</text>
</comment>
<feature type="domain" description="Glutaredoxin" evidence="5">
    <location>
        <begin position="232"/>
        <end position="296"/>
    </location>
</feature>
<dbReference type="InterPro" id="IPR033658">
    <property type="entry name" value="GRX_PICOT-like"/>
</dbReference>
<evidence type="ECO:0000259" key="4">
    <source>
        <dbReference type="Pfam" id="PF00085"/>
    </source>
</evidence>
<feature type="domain" description="Thioredoxin" evidence="4">
    <location>
        <begin position="8"/>
        <end position="102"/>
    </location>
</feature>
<dbReference type="GO" id="GO:0005829">
    <property type="term" value="C:cytosol"/>
    <property type="evidence" value="ECO:0007669"/>
    <property type="project" value="TreeGrafter"/>
</dbReference>
<gene>
    <name evidence="6" type="ORF">NDN08_006703</name>
</gene>
<dbReference type="NCBIfam" id="TIGR00365">
    <property type="entry name" value="Grx4 family monothiol glutaredoxin"/>
    <property type="match status" value="1"/>
</dbReference>
<proteinExistence type="predicted"/>
<evidence type="ECO:0000256" key="3">
    <source>
        <dbReference type="ARBA" id="ARBA00023014"/>
    </source>
</evidence>
<dbReference type="GO" id="GO:0046872">
    <property type="term" value="F:metal ion binding"/>
    <property type="evidence" value="ECO:0007669"/>
    <property type="project" value="UniProtKB-KW"/>
</dbReference>
<dbReference type="EMBL" id="JAMWBK010000009">
    <property type="protein sequence ID" value="KAJ8902296.1"/>
    <property type="molecule type" value="Genomic_DNA"/>
</dbReference>
<dbReference type="PROSITE" id="PS51354">
    <property type="entry name" value="GLUTAREDOXIN_2"/>
    <property type="match status" value="2"/>
</dbReference>
<name>A0AAV8ULG6_9RHOD</name>
<accession>A0AAV8ULG6</accession>
<dbReference type="FunFam" id="3.40.30.10:FF:000012">
    <property type="entry name" value="Monothiol glutaredoxin"/>
    <property type="match status" value="1"/>
</dbReference>
<sequence length="316" mass="35821">MAVSEVKSHDELKSLVEKTGRAVLNLLATWAEPCEQMNAVFDVLARTCTSEDVVFLKMNIEASPKMISVLDVESVPTFLLLRFNKGDIVEENRLVGAKPAELTRMTEEFVKSTRMSTEERIKRLLEPSIVLFLKGNRTTPKCKFSRAMLEILDKEDIEFEHVNVLADNDIREGLKKHSNWPTYPQLYSNGNLVGGVDIVRELHETNKLRGELGLTEVNQDDQLRKLINREKVMLFMKGNPQAPQCGFSSRIVNLLDENGIKYGSFDILSDDDVRQGLKKFSNWPTYPQLYSKGELIGGLDIVKELQEMGELKSELG</sequence>
<dbReference type="InterPro" id="IPR036249">
    <property type="entry name" value="Thioredoxin-like_sf"/>
</dbReference>
<dbReference type="AlphaFoldDB" id="A0AAV8ULG6"/>
<dbReference type="InterPro" id="IPR002109">
    <property type="entry name" value="Glutaredoxin"/>
</dbReference>
<dbReference type="PANTHER" id="PTHR10293">
    <property type="entry name" value="GLUTAREDOXIN FAMILY MEMBER"/>
    <property type="match status" value="1"/>
</dbReference>
<dbReference type="PANTHER" id="PTHR10293:SF73">
    <property type="entry name" value="GLUTAREDOXIN-3"/>
    <property type="match status" value="1"/>
</dbReference>
<evidence type="ECO:0000256" key="1">
    <source>
        <dbReference type="ARBA" id="ARBA00022723"/>
    </source>
</evidence>
<dbReference type="CDD" id="cd03028">
    <property type="entry name" value="GRX_PICOT_like"/>
    <property type="match status" value="2"/>
</dbReference>
<dbReference type="InterPro" id="IPR004480">
    <property type="entry name" value="Monothiol_GRX-rel"/>
</dbReference>
<dbReference type="GO" id="GO:0051536">
    <property type="term" value="F:iron-sulfur cluster binding"/>
    <property type="evidence" value="ECO:0007669"/>
    <property type="project" value="UniProtKB-KW"/>
</dbReference>
<dbReference type="GO" id="GO:0006879">
    <property type="term" value="P:intracellular iron ion homeostasis"/>
    <property type="evidence" value="ECO:0007669"/>
    <property type="project" value="TreeGrafter"/>
</dbReference>
<dbReference type="Pfam" id="PF00085">
    <property type="entry name" value="Thioredoxin"/>
    <property type="match status" value="1"/>
</dbReference>
<evidence type="ECO:0000259" key="5">
    <source>
        <dbReference type="Pfam" id="PF00462"/>
    </source>
</evidence>
<dbReference type="GO" id="GO:0005634">
    <property type="term" value="C:nucleus"/>
    <property type="evidence" value="ECO:0007669"/>
    <property type="project" value="TreeGrafter"/>
</dbReference>
<evidence type="ECO:0008006" key="8">
    <source>
        <dbReference type="Google" id="ProtNLM"/>
    </source>
</evidence>
<dbReference type="InterPro" id="IPR013766">
    <property type="entry name" value="Thioredoxin_domain"/>
</dbReference>
<protein>
    <recommendedName>
        <fullName evidence="8">Glutaredoxin-3</fullName>
    </recommendedName>
</protein>
<keyword evidence="7" id="KW-1185">Reference proteome</keyword>
<dbReference type="Proteomes" id="UP001157974">
    <property type="component" value="Unassembled WGS sequence"/>
</dbReference>
<evidence type="ECO:0000256" key="2">
    <source>
        <dbReference type="ARBA" id="ARBA00023004"/>
    </source>
</evidence>
<keyword evidence="2" id="KW-0408">Iron</keyword>
<dbReference type="Gene3D" id="3.40.30.10">
    <property type="entry name" value="Glutaredoxin"/>
    <property type="match status" value="3"/>
</dbReference>
<dbReference type="SUPFAM" id="SSF52833">
    <property type="entry name" value="Thioredoxin-like"/>
    <property type="match status" value="3"/>
</dbReference>
<reference evidence="6 7" key="1">
    <citation type="journal article" date="2023" name="Nat. Commun.">
        <title>Origin of minicircular mitochondrial genomes in red algae.</title>
        <authorList>
            <person name="Lee Y."/>
            <person name="Cho C.H."/>
            <person name="Lee Y.M."/>
            <person name="Park S.I."/>
            <person name="Yang J.H."/>
            <person name="West J.A."/>
            <person name="Bhattacharya D."/>
            <person name="Yoon H.S."/>
        </authorList>
    </citation>
    <scope>NUCLEOTIDE SEQUENCE [LARGE SCALE GENOMIC DNA]</scope>
    <source>
        <strain evidence="6 7">CCMP1338</strain>
        <tissue evidence="6">Whole cell</tissue>
    </source>
</reference>